<dbReference type="Proteomes" id="UP000198723">
    <property type="component" value="Unassembled WGS sequence"/>
</dbReference>
<reference evidence="2 3" key="1">
    <citation type="submission" date="2016-08" db="EMBL/GenBank/DDBJ databases">
        <authorList>
            <person name="Seilhamer J.J."/>
        </authorList>
    </citation>
    <scope>NUCLEOTIDE SEQUENCE [LARGE SCALE GENOMIC DNA]</scope>
    <source>
        <strain evidence="2 3">HBR26</strain>
    </source>
</reference>
<dbReference type="InterPro" id="IPR036188">
    <property type="entry name" value="FAD/NAD-bd_sf"/>
</dbReference>
<evidence type="ECO:0000259" key="1">
    <source>
        <dbReference type="Pfam" id="PF13454"/>
    </source>
</evidence>
<dbReference type="RefSeq" id="WP_092749978.1">
    <property type="nucleotide sequence ID" value="NZ_FMAJ01000004.1"/>
</dbReference>
<dbReference type="EMBL" id="FMAJ01000004">
    <property type="protein sequence ID" value="SCB58199.1"/>
    <property type="molecule type" value="Genomic_DNA"/>
</dbReference>
<dbReference type="InterPro" id="IPR052189">
    <property type="entry name" value="L-asp_N-monooxygenase_NS-form"/>
</dbReference>
<dbReference type="Pfam" id="PF13454">
    <property type="entry name" value="NAD_binding_9"/>
    <property type="match status" value="1"/>
</dbReference>
<organism evidence="2 3">
    <name type="scientific">Rhizobium aethiopicum</name>
    <dbReference type="NCBI Taxonomy" id="1138170"/>
    <lineage>
        <taxon>Bacteria</taxon>
        <taxon>Pseudomonadati</taxon>
        <taxon>Pseudomonadota</taxon>
        <taxon>Alphaproteobacteria</taxon>
        <taxon>Hyphomicrobiales</taxon>
        <taxon>Rhizobiaceae</taxon>
        <taxon>Rhizobium/Agrobacterium group</taxon>
        <taxon>Rhizobium</taxon>
    </lineage>
</organism>
<dbReference type="InterPro" id="IPR038732">
    <property type="entry name" value="HpyO/CreE_NAD-binding"/>
</dbReference>
<evidence type="ECO:0000313" key="2">
    <source>
        <dbReference type="EMBL" id="SCB58199.1"/>
    </source>
</evidence>
<dbReference type="Gene3D" id="3.50.50.60">
    <property type="entry name" value="FAD/NAD(P)-binding domain"/>
    <property type="match status" value="1"/>
</dbReference>
<sequence>MIYDVIVVGSGFSAISVTCNLIEQLPASAMVAVVGDDPGFGRGTAYRTELYLHRLNVPAGRMSLKPHRPDDFVDWLKNRGRRLQSGDFASRSDYGLYVRDTLAQLLRRRDGRCRVDFIRAKAAGCVERYNSTLAFHLGNGDEIAGRNVVLCLGVGNANLPVDPTGVPLPMRSRIVENPWRLSWLRRVASSDTVCILGSGLTMIDQVLALRAHGHRGRIDVLSRRGLAPLGHARKPPSPLPIDVASLPGTISGILKSLREKSRLVDDWRGVMDGLRPVTQALWQRLSDMERARFLRHALPWWNIHRHRVAPDVFDRFAKLVSEGTVRFHAGFLKSLGAEKGRLLAGYRVRATHDFAGIRTDWLVNCTGMERAGISHSPLLKEMSRFQLIAADPLGLGIQVDANSEVVAPSGISPARLFAVGALTAGQFWEITAVPDIRVQAKAVVEEIIAQGAAPEA</sequence>
<proteinExistence type="predicted"/>
<evidence type="ECO:0000313" key="3">
    <source>
        <dbReference type="Proteomes" id="UP000198723"/>
    </source>
</evidence>
<dbReference type="PANTHER" id="PTHR40254">
    <property type="entry name" value="BLR0577 PROTEIN"/>
    <property type="match status" value="1"/>
</dbReference>
<protein>
    <submittedName>
        <fullName evidence="2">Uncharacterized NAD(P)/FAD-binding protein YdhS</fullName>
    </submittedName>
</protein>
<gene>
    <name evidence="2" type="ORF">GA0061105_104123</name>
</gene>
<feature type="domain" description="FAD-dependent urate hydroxylase HpyO/Asp monooxygenase CreE-like FAD/NAD(P)-binding" evidence="1">
    <location>
        <begin position="7"/>
        <end position="154"/>
    </location>
</feature>
<dbReference type="AlphaFoldDB" id="A0A1C3Y147"/>
<dbReference type="PANTHER" id="PTHR40254:SF1">
    <property type="entry name" value="BLR0577 PROTEIN"/>
    <property type="match status" value="1"/>
</dbReference>
<dbReference type="STRING" id="1138170.GA0061105_104123"/>
<accession>A0A1C3Y147</accession>
<dbReference type="SUPFAM" id="SSF51905">
    <property type="entry name" value="FAD/NAD(P)-binding domain"/>
    <property type="match status" value="1"/>
</dbReference>
<name>A0A1C3Y147_9HYPH</name>